<dbReference type="GO" id="GO:0007052">
    <property type="term" value="P:mitotic spindle organization"/>
    <property type="evidence" value="ECO:0007669"/>
    <property type="project" value="TreeGrafter"/>
</dbReference>
<keyword evidence="5 8" id="KW-0175">Coiled coil</keyword>
<dbReference type="InterPro" id="IPR019821">
    <property type="entry name" value="Kinesin_motor_CS"/>
</dbReference>
<feature type="compositionally biased region" description="Basic and acidic residues" evidence="9">
    <location>
        <begin position="1010"/>
        <end position="1020"/>
    </location>
</feature>
<dbReference type="Proteomes" id="UP001328107">
    <property type="component" value="Unassembled WGS sequence"/>
</dbReference>
<dbReference type="Gene3D" id="3.40.850.10">
    <property type="entry name" value="Kinesin motor domain"/>
    <property type="match status" value="1"/>
</dbReference>
<feature type="region of interest" description="Disordered" evidence="9">
    <location>
        <begin position="869"/>
        <end position="890"/>
    </location>
</feature>
<feature type="coiled-coil region" evidence="8">
    <location>
        <begin position="590"/>
        <end position="617"/>
    </location>
</feature>
<dbReference type="InterPro" id="IPR036961">
    <property type="entry name" value="Kinesin_motor_dom_sf"/>
</dbReference>
<gene>
    <name evidence="11" type="ORF">PMAYCL1PPCAC_12583</name>
</gene>
<feature type="region of interest" description="Disordered" evidence="9">
    <location>
        <begin position="368"/>
        <end position="413"/>
    </location>
</feature>
<feature type="domain" description="Kinesin motor" evidence="10">
    <location>
        <begin position="1"/>
        <end position="207"/>
    </location>
</feature>
<dbReference type="InterPro" id="IPR001752">
    <property type="entry name" value="Kinesin_motor_dom"/>
</dbReference>
<dbReference type="GO" id="GO:0051231">
    <property type="term" value="P:spindle elongation"/>
    <property type="evidence" value="ECO:0007669"/>
    <property type="project" value="TreeGrafter"/>
</dbReference>
<evidence type="ECO:0000256" key="4">
    <source>
        <dbReference type="ARBA" id="ARBA00022840"/>
    </source>
</evidence>
<evidence type="ECO:0000256" key="6">
    <source>
        <dbReference type="ARBA" id="ARBA00023212"/>
    </source>
</evidence>
<feature type="compositionally biased region" description="Basic residues" evidence="9">
    <location>
        <begin position="869"/>
        <end position="879"/>
    </location>
</feature>
<feature type="compositionally biased region" description="Basic and acidic residues" evidence="9">
    <location>
        <begin position="368"/>
        <end position="382"/>
    </location>
</feature>
<keyword evidence="4" id="KW-0067">ATP-binding</keyword>
<comment type="caution">
    <text evidence="7">Lacks conserved residue(s) required for the propagation of feature annotation.</text>
</comment>
<keyword evidence="3" id="KW-0547">Nucleotide-binding</keyword>
<dbReference type="GO" id="GO:0005524">
    <property type="term" value="F:ATP binding"/>
    <property type="evidence" value="ECO:0007669"/>
    <property type="project" value="UniProtKB-KW"/>
</dbReference>
<feature type="region of interest" description="Disordered" evidence="9">
    <location>
        <begin position="676"/>
        <end position="705"/>
    </location>
</feature>
<evidence type="ECO:0000313" key="11">
    <source>
        <dbReference type="EMBL" id="GMR42388.1"/>
    </source>
</evidence>
<feature type="compositionally biased region" description="Basic and acidic residues" evidence="9">
    <location>
        <begin position="932"/>
        <end position="956"/>
    </location>
</feature>
<feature type="compositionally biased region" description="Basic and acidic residues" evidence="9">
    <location>
        <begin position="676"/>
        <end position="695"/>
    </location>
</feature>
<evidence type="ECO:0000313" key="12">
    <source>
        <dbReference type="Proteomes" id="UP001328107"/>
    </source>
</evidence>
<feature type="non-terminal residue" evidence="11">
    <location>
        <position position="1"/>
    </location>
</feature>
<keyword evidence="6" id="KW-0206">Cytoskeleton</keyword>
<dbReference type="EMBL" id="BTRK01000003">
    <property type="protein sequence ID" value="GMR42388.1"/>
    <property type="molecule type" value="Genomic_DNA"/>
</dbReference>
<evidence type="ECO:0000259" key="10">
    <source>
        <dbReference type="PROSITE" id="PS50067"/>
    </source>
</evidence>
<dbReference type="Pfam" id="PF25764">
    <property type="entry name" value="KIF21A_4th"/>
    <property type="match status" value="1"/>
</dbReference>
<comment type="similarity">
    <text evidence="7">Belongs to the TRAFAC class myosin-kinesin ATPase superfamily. Kinesin family.</text>
</comment>
<evidence type="ECO:0000256" key="2">
    <source>
        <dbReference type="ARBA" id="ARBA00022490"/>
    </source>
</evidence>
<feature type="region of interest" description="Disordered" evidence="9">
    <location>
        <begin position="932"/>
        <end position="1059"/>
    </location>
</feature>
<reference evidence="12" key="1">
    <citation type="submission" date="2022-10" db="EMBL/GenBank/DDBJ databases">
        <title>Genome assembly of Pristionchus species.</title>
        <authorList>
            <person name="Yoshida K."/>
            <person name="Sommer R.J."/>
        </authorList>
    </citation>
    <scope>NUCLEOTIDE SEQUENCE [LARGE SCALE GENOMIC DNA]</scope>
    <source>
        <strain evidence="12">RS5460</strain>
    </source>
</reference>
<protein>
    <recommendedName>
        <fullName evidence="10">Kinesin motor domain-containing protein</fullName>
    </recommendedName>
</protein>
<feature type="compositionally biased region" description="Polar residues" evidence="9">
    <location>
        <begin position="1049"/>
        <end position="1059"/>
    </location>
</feature>
<accession>A0AAN4ZPM1</accession>
<dbReference type="SMART" id="SM00129">
    <property type="entry name" value="KISc"/>
    <property type="match status" value="1"/>
</dbReference>
<sequence length="1059" mass="121195">ETEQPQAFSVKVSMLEVYDDKVIDLLTRNPSREGLQIREKDGAPFVQGLTTHDVESLVKTMSMLERGCSLRSKGETAMNAASSRSHAVFTILVEKLAVPNDENVWESKLRLVDLAGSERLKKTMAEGERKKEGIKINEGLHALGKVIQALSAEEKHIPYRDSKITRLLQDSLGGSSYTVMIACVSPADSNGEETLSTLRYADRVKNIKNKPRVQLDPTQALIQKLRDENASLRLEVAAYRAGEVPEAGVTLSSAPPAMKGPTKALPLPITAAAPATPTAMGTPRRVVRREEYDEATERVRGLEKTIAVMKEKIGELVMLKAKHSEALLKAETEAERMQENLIAIENAVREALSAETPVECYSKMKETMERMDREKEKEEASRTDSTMQGDDSKMEDSNMGGEGEEDEDDDHEEKMNGILKNTESLEKEMDNIMREIAVKEKLVHSNSAELSRLNAMEGEHKMQMESLTARLAELQKERDTLQDQLKRVSTSSKISEERRKRLAEIEKELLAQRKKLNELKNIEKLKKQSDETVQKLKKEIFEMKSLRVRMTKQIRAETEKYRQYKMIADKKIAQMQVKERKRDTETARLKHNLSQQLVVVKRKYEEATAANKRLQTQLMRSKIASVDRKMDEKTDEKWKEHVHNELELVSSTYSTERSTEEMINQRKTLSRTLKGLSDRLKRLEAEPPMKRRTTDDGEEDDESEKTRLMEEKRYCEEEIEKINAAIQSMQSNTSTVNLSSMVESRWNTVCTVPAAKLALKHLFEEAASLLRTSIDDKKVRENEETKWEKKVEKLKGDVKERERRIDEMEKLKEKYLTNLRNEKVEIEKRRGSLLQMILESERVYITQEHMDQLKEMQDAIQGMGTANLAKKRTTRRTTRVTKTPSEEELIDGPRETKRIARFADVRNTMEAVKIGEEEMDTTTTDVNDRTFSLEEQKVSKRKTRSDNKMETEEQPKKMTRQTSRRMLPEHLRPSPIKMEQTSRRDSMYLGQATHDGENEDGAANQTFLVVEEKEEKENASGKKKQKGTTRAKDGSPEDLHDLLDGGMRNPTTSGLGEIE</sequence>
<dbReference type="GO" id="GO:0005875">
    <property type="term" value="C:microtubule associated complex"/>
    <property type="evidence" value="ECO:0007669"/>
    <property type="project" value="TreeGrafter"/>
</dbReference>
<feature type="coiled-coil region" evidence="8">
    <location>
        <begin position="791"/>
        <end position="825"/>
    </location>
</feature>
<dbReference type="PANTHER" id="PTHR47969:SF15">
    <property type="entry name" value="CHROMOSOME-ASSOCIATED KINESIN KIF4A-RELATED"/>
    <property type="match status" value="1"/>
</dbReference>
<dbReference type="GO" id="GO:0008017">
    <property type="term" value="F:microtubule binding"/>
    <property type="evidence" value="ECO:0007669"/>
    <property type="project" value="InterPro"/>
</dbReference>
<dbReference type="PANTHER" id="PTHR47969">
    <property type="entry name" value="CHROMOSOME-ASSOCIATED KINESIN KIF4A-RELATED"/>
    <property type="match status" value="1"/>
</dbReference>
<comment type="caution">
    <text evidence="11">The sequence shown here is derived from an EMBL/GenBank/DDBJ whole genome shotgun (WGS) entry which is preliminary data.</text>
</comment>
<comment type="subcellular location">
    <subcellularLocation>
        <location evidence="1">Cytoplasm</location>
        <location evidence="1">Cytoskeleton</location>
    </subcellularLocation>
</comment>
<evidence type="ECO:0000256" key="3">
    <source>
        <dbReference type="ARBA" id="ARBA00022741"/>
    </source>
</evidence>
<keyword evidence="2" id="KW-0963">Cytoplasm</keyword>
<feature type="compositionally biased region" description="Acidic residues" evidence="9">
    <location>
        <begin position="402"/>
        <end position="411"/>
    </location>
</feature>
<dbReference type="Pfam" id="PF00225">
    <property type="entry name" value="Kinesin"/>
    <property type="match status" value="1"/>
</dbReference>
<evidence type="ECO:0000256" key="1">
    <source>
        <dbReference type="ARBA" id="ARBA00004245"/>
    </source>
</evidence>
<dbReference type="GO" id="GO:0007018">
    <property type="term" value="P:microtubule-based movement"/>
    <property type="evidence" value="ECO:0007669"/>
    <property type="project" value="InterPro"/>
</dbReference>
<evidence type="ECO:0000256" key="9">
    <source>
        <dbReference type="SAM" id="MobiDB-lite"/>
    </source>
</evidence>
<organism evidence="11 12">
    <name type="scientific">Pristionchus mayeri</name>
    <dbReference type="NCBI Taxonomy" id="1317129"/>
    <lineage>
        <taxon>Eukaryota</taxon>
        <taxon>Metazoa</taxon>
        <taxon>Ecdysozoa</taxon>
        <taxon>Nematoda</taxon>
        <taxon>Chromadorea</taxon>
        <taxon>Rhabditida</taxon>
        <taxon>Rhabditina</taxon>
        <taxon>Diplogasteromorpha</taxon>
        <taxon>Diplogasteroidea</taxon>
        <taxon>Neodiplogasteridae</taxon>
        <taxon>Pristionchus</taxon>
    </lineage>
</organism>
<evidence type="ECO:0000256" key="7">
    <source>
        <dbReference type="PROSITE-ProRule" id="PRU00283"/>
    </source>
</evidence>
<evidence type="ECO:0000256" key="8">
    <source>
        <dbReference type="SAM" id="Coils"/>
    </source>
</evidence>
<name>A0AAN4ZPM1_9BILA</name>
<dbReference type="PROSITE" id="PS00411">
    <property type="entry name" value="KINESIN_MOTOR_1"/>
    <property type="match status" value="1"/>
</dbReference>
<evidence type="ECO:0000256" key="5">
    <source>
        <dbReference type="ARBA" id="ARBA00023054"/>
    </source>
</evidence>
<proteinExistence type="inferred from homology"/>
<dbReference type="PRINTS" id="PR00380">
    <property type="entry name" value="KINESINHEAVY"/>
</dbReference>
<dbReference type="InterPro" id="IPR027640">
    <property type="entry name" value="Kinesin-like_fam"/>
</dbReference>
<feature type="compositionally biased region" description="Basic and acidic residues" evidence="9">
    <location>
        <begin position="1030"/>
        <end position="1043"/>
    </location>
</feature>
<dbReference type="AlphaFoldDB" id="A0AAN4ZPM1"/>
<feature type="coiled-coil region" evidence="8">
    <location>
        <begin position="415"/>
        <end position="539"/>
    </location>
</feature>
<keyword evidence="12" id="KW-1185">Reference proteome</keyword>
<dbReference type="SUPFAM" id="SSF52540">
    <property type="entry name" value="P-loop containing nucleoside triphosphate hydrolases"/>
    <property type="match status" value="1"/>
</dbReference>
<dbReference type="PROSITE" id="PS50067">
    <property type="entry name" value="KINESIN_MOTOR_2"/>
    <property type="match status" value="1"/>
</dbReference>
<dbReference type="GO" id="GO:0003777">
    <property type="term" value="F:microtubule motor activity"/>
    <property type="evidence" value="ECO:0007669"/>
    <property type="project" value="InterPro"/>
</dbReference>
<dbReference type="InterPro" id="IPR027417">
    <property type="entry name" value="P-loop_NTPase"/>
</dbReference>